<evidence type="ECO:0000256" key="4">
    <source>
        <dbReference type="ARBA" id="ARBA00023054"/>
    </source>
</evidence>
<keyword evidence="3" id="KW-0282">Flagellum</keyword>
<dbReference type="KEGG" id="aqu:100635267"/>
<gene>
    <name evidence="16" type="primary">100635267</name>
</gene>
<evidence type="ECO:0000256" key="12">
    <source>
        <dbReference type="ARBA" id="ARBA00045865"/>
    </source>
</evidence>
<evidence type="ECO:0000256" key="11">
    <source>
        <dbReference type="ARBA" id="ARBA00041517"/>
    </source>
</evidence>
<reference evidence="17" key="1">
    <citation type="journal article" date="2010" name="Nature">
        <title>The Amphimedon queenslandica genome and the evolution of animal complexity.</title>
        <authorList>
            <person name="Srivastava M."/>
            <person name="Simakov O."/>
            <person name="Chapman J."/>
            <person name="Fahey B."/>
            <person name="Gauthier M.E."/>
            <person name="Mitros T."/>
            <person name="Richards G.S."/>
            <person name="Conaco C."/>
            <person name="Dacre M."/>
            <person name="Hellsten U."/>
            <person name="Larroux C."/>
            <person name="Putnam N.H."/>
            <person name="Stanke M."/>
            <person name="Adamska M."/>
            <person name="Darling A."/>
            <person name="Degnan S.M."/>
            <person name="Oakley T.H."/>
            <person name="Plachetzki D.C."/>
            <person name="Zhai Y."/>
            <person name="Adamski M."/>
            <person name="Calcino A."/>
            <person name="Cummins S.F."/>
            <person name="Goodstein D.M."/>
            <person name="Harris C."/>
            <person name="Jackson D.J."/>
            <person name="Leys S.P."/>
            <person name="Shu S."/>
            <person name="Woodcroft B.J."/>
            <person name="Vervoort M."/>
            <person name="Kosik K.S."/>
            <person name="Manning G."/>
            <person name="Degnan B.M."/>
            <person name="Rokhsar D.S."/>
        </authorList>
    </citation>
    <scope>NUCLEOTIDE SEQUENCE [LARGE SCALE GENOMIC DNA]</scope>
</reference>
<evidence type="ECO:0000256" key="7">
    <source>
        <dbReference type="ARBA" id="ARBA00023273"/>
    </source>
</evidence>
<keyword evidence="5" id="KW-0969">Cilium</keyword>
<evidence type="ECO:0000256" key="1">
    <source>
        <dbReference type="ARBA" id="ARBA00004611"/>
    </source>
</evidence>
<keyword evidence="17" id="KW-1185">Reference proteome</keyword>
<evidence type="ECO:0000256" key="6">
    <source>
        <dbReference type="ARBA" id="ARBA00023212"/>
    </source>
</evidence>
<feature type="coiled-coil region" evidence="13">
    <location>
        <begin position="408"/>
        <end position="442"/>
    </location>
</feature>
<dbReference type="Pfam" id="PF14775">
    <property type="entry name" value="NYD-SP28_assoc"/>
    <property type="match status" value="1"/>
</dbReference>
<reference evidence="16" key="2">
    <citation type="submission" date="2017-05" db="UniProtKB">
        <authorList>
            <consortium name="EnsemblMetazoa"/>
        </authorList>
    </citation>
    <scope>IDENTIFICATION</scope>
</reference>
<dbReference type="GO" id="GO:0070286">
    <property type="term" value="P:axonemal dynein complex assembly"/>
    <property type="evidence" value="ECO:0007669"/>
    <property type="project" value="InterPro"/>
</dbReference>
<keyword evidence="6" id="KW-0206">Cytoskeleton</keyword>
<comment type="function">
    <text evidence="12">Component of the nexin-dynein regulatory complex (N-DRC), a key regulator of ciliary/flagellar motility which maintains the alignment and integrity of the distal axoneme and regulates microtubule sliding in motile axonemes. Plays a critical role in the assembly of N-DRC and also stabilizes the assembly of multiple inner dynein arms and radial spokes. Coassembles with DRC1 to form a central scaffold needed for assembly of the N-DRC and its attachment to the outer doublet microtubules.</text>
</comment>
<evidence type="ECO:0000256" key="2">
    <source>
        <dbReference type="ARBA" id="ARBA00022490"/>
    </source>
</evidence>
<dbReference type="InterPro" id="IPR039750">
    <property type="entry name" value="DRC1/DRC2"/>
</dbReference>
<dbReference type="PANTHER" id="PTHR21625:SF0">
    <property type="entry name" value="DYNEIN REGULATORY COMPLEX SUBUNIT 2"/>
    <property type="match status" value="1"/>
</dbReference>
<dbReference type="Pfam" id="PF14772">
    <property type="entry name" value="NYD-SP28"/>
    <property type="match status" value="1"/>
</dbReference>
<accession>A0A1X7V9X3</accession>
<evidence type="ECO:0000256" key="13">
    <source>
        <dbReference type="SAM" id="Coils"/>
    </source>
</evidence>
<evidence type="ECO:0000313" key="16">
    <source>
        <dbReference type="EnsemblMetazoa" id="Aqu2.1.36559_001"/>
    </source>
</evidence>
<evidence type="ECO:0000256" key="5">
    <source>
        <dbReference type="ARBA" id="ARBA00023069"/>
    </source>
</evidence>
<evidence type="ECO:0000259" key="14">
    <source>
        <dbReference type="Pfam" id="PF14772"/>
    </source>
</evidence>
<name>A0A1X7V9X3_AMPQE</name>
<dbReference type="GO" id="GO:0005858">
    <property type="term" value="C:axonemal dynein complex"/>
    <property type="evidence" value="ECO:0007669"/>
    <property type="project" value="InterPro"/>
</dbReference>
<evidence type="ECO:0000256" key="3">
    <source>
        <dbReference type="ARBA" id="ARBA00022846"/>
    </source>
</evidence>
<dbReference type="eggNOG" id="ENOG502QQDD">
    <property type="taxonomic scope" value="Eukaryota"/>
</dbReference>
<keyword evidence="4 13" id="KW-0175">Coiled coil</keyword>
<evidence type="ECO:0000256" key="8">
    <source>
        <dbReference type="ARBA" id="ARBA00037841"/>
    </source>
</evidence>
<keyword evidence="7" id="KW-0966">Cell projection</keyword>
<dbReference type="GO" id="GO:0060285">
    <property type="term" value="P:cilium-dependent cell motility"/>
    <property type="evidence" value="ECO:0007669"/>
    <property type="project" value="TreeGrafter"/>
</dbReference>
<dbReference type="AlphaFoldDB" id="A0A1X7V9X3"/>
<comment type="subcellular location">
    <subcellularLocation>
        <location evidence="1">Cytoplasm</location>
        <location evidence="1">Cytoskeleton</location>
        <location evidence="1">Flagellum axoneme</location>
    </subcellularLocation>
    <subcellularLocation>
        <location evidence="8">Cytoplasm</location>
        <location evidence="8">Cytoskeleton</location>
        <location evidence="8">Flagellum basal body</location>
    </subcellularLocation>
</comment>
<dbReference type="EnsemblMetazoa" id="Aqu2.1.36559_001">
    <property type="protein sequence ID" value="Aqu2.1.36559_001"/>
    <property type="gene ID" value="Aqu2.1.36559"/>
</dbReference>
<feature type="coiled-coil region" evidence="13">
    <location>
        <begin position="9"/>
        <end position="141"/>
    </location>
</feature>
<feature type="domain" description="Dynein regulatory complex protein 1 C-terminal" evidence="15">
    <location>
        <begin position="396"/>
        <end position="440"/>
    </location>
</feature>
<dbReference type="GO" id="GO:0003352">
    <property type="term" value="P:regulation of cilium movement"/>
    <property type="evidence" value="ECO:0007669"/>
    <property type="project" value="TreeGrafter"/>
</dbReference>
<keyword evidence="2" id="KW-0963">Cytoplasm</keyword>
<dbReference type="InterPro" id="IPR029440">
    <property type="entry name" value="DRC1_C"/>
</dbReference>
<dbReference type="InterPro" id="IPR039505">
    <property type="entry name" value="DRC1/2_N"/>
</dbReference>
<organism evidence="16">
    <name type="scientific">Amphimedon queenslandica</name>
    <name type="common">Sponge</name>
    <dbReference type="NCBI Taxonomy" id="400682"/>
    <lineage>
        <taxon>Eukaryota</taxon>
        <taxon>Metazoa</taxon>
        <taxon>Porifera</taxon>
        <taxon>Demospongiae</taxon>
        <taxon>Heteroscleromorpha</taxon>
        <taxon>Haplosclerida</taxon>
        <taxon>Niphatidae</taxon>
        <taxon>Amphimedon</taxon>
    </lineage>
</organism>
<dbReference type="Proteomes" id="UP000007879">
    <property type="component" value="Unassembled WGS sequence"/>
</dbReference>
<proteinExistence type="inferred from homology"/>
<evidence type="ECO:0000313" key="17">
    <source>
        <dbReference type="Proteomes" id="UP000007879"/>
    </source>
</evidence>
<protein>
    <recommendedName>
        <fullName evidence="10">Dynein regulatory complex subunit 2</fullName>
    </recommendedName>
    <alternativeName>
        <fullName evidence="11">Coiled-coil domain-containing protein 65</fullName>
    </alternativeName>
</protein>
<dbReference type="InParanoid" id="A0A1X7V9X3"/>
<dbReference type="PANTHER" id="PTHR21625">
    <property type="entry name" value="NYD-SP28 PROTEIN"/>
    <property type="match status" value="1"/>
</dbReference>
<evidence type="ECO:0000259" key="15">
    <source>
        <dbReference type="Pfam" id="PF14775"/>
    </source>
</evidence>
<dbReference type="OMA" id="WEYLDLF"/>
<comment type="similarity">
    <text evidence="9">Belongs to the DRC2 family.</text>
</comment>
<dbReference type="STRING" id="400682.A0A1X7V9X3"/>
<feature type="domain" description="Dynein regulatory complex protein 1/2 N-terminal" evidence="14">
    <location>
        <begin position="24"/>
        <end position="123"/>
    </location>
</feature>
<evidence type="ECO:0000256" key="9">
    <source>
        <dbReference type="ARBA" id="ARBA00038424"/>
    </source>
</evidence>
<sequence>MAKMTAKKLAKMSEEERAAYLEQQRLEEEESKRKKEEMLNRFLKDKLSKEEQSTKLNILKLQEQWRNIMRKAKLEELKKDCQVMRETFERIVDRKDAVIKSLAKDLEEANEQYEVALRSHLQNMEELLSFQKKRISDLENGFQKDLDVLKAEFDKERFATVSHHDQEVKDLHDILYAMELRFNERESEAQQEFQSLVDELKNKNLEETHALSAQRKATLDELWDMFQKETKQYKENTEEKKLRFEALKKKDESNAREIAKQMKRLKKLQDSIGDVKTKLSSNSKETEIRLRAIRNDRETVLAHFRELKAEMIKSRENERSNLTKLTIQSNEAIKELEKQQAMGEKILKLTEMNRKLETEEEKVLPFYSTSLTPEEEMHIAALQDRRDKDGLTGVIHEYAALENFWKRYNKVLLDTTALEQEKRQLEIENEKLRILLKQYLDGISVSEEILSQKNPLLIVSSTERPARLSVPVGDPRILQPNSGNITVVEGAHVAKHLT</sequence>
<evidence type="ECO:0000256" key="10">
    <source>
        <dbReference type="ARBA" id="ARBA00040899"/>
    </source>
</evidence>
<dbReference type="OrthoDB" id="7760980at2759"/>
<dbReference type="EnsemblMetazoa" id="XM_003385183.3">
    <property type="protein sequence ID" value="XP_003385231.1"/>
    <property type="gene ID" value="LOC100635267"/>
</dbReference>